<comment type="caution">
    <text evidence="1">The sequence shown here is derived from an EMBL/GenBank/DDBJ whole genome shotgun (WGS) entry which is preliminary data.</text>
</comment>
<proteinExistence type="predicted"/>
<sequence>MVRATGELTDLSVLAEDWRQRLNLPSPEQAQRLLTSLTLLVAAARLWRDRESEDPEQGCQPFLQVRQQLWLRELRRLGCSGQEG</sequence>
<evidence type="ECO:0000313" key="2">
    <source>
        <dbReference type="Proteomes" id="UP000003374"/>
    </source>
</evidence>
<organism evidence="1 2">
    <name type="scientific">Nitrococcus mobilis Nb-231</name>
    <dbReference type="NCBI Taxonomy" id="314278"/>
    <lineage>
        <taxon>Bacteria</taxon>
        <taxon>Pseudomonadati</taxon>
        <taxon>Pseudomonadota</taxon>
        <taxon>Gammaproteobacteria</taxon>
        <taxon>Chromatiales</taxon>
        <taxon>Ectothiorhodospiraceae</taxon>
        <taxon>Nitrococcus</taxon>
    </lineage>
</organism>
<evidence type="ECO:0000313" key="1">
    <source>
        <dbReference type="EMBL" id="EAR23018.1"/>
    </source>
</evidence>
<keyword evidence="2" id="KW-1185">Reference proteome</keyword>
<dbReference type="RefSeq" id="WP_005003843.1">
    <property type="nucleotide sequence ID" value="NZ_CH672427.1"/>
</dbReference>
<dbReference type="STRING" id="314278.NB231_14398"/>
<accession>A4BL30</accession>
<gene>
    <name evidence="1" type="ORF">NB231_14398</name>
</gene>
<reference evidence="1 2" key="1">
    <citation type="submission" date="2006-02" db="EMBL/GenBank/DDBJ databases">
        <authorList>
            <person name="Waterbury J."/>
            <person name="Ferriera S."/>
            <person name="Johnson J."/>
            <person name="Kravitz S."/>
            <person name="Halpern A."/>
            <person name="Remington K."/>
            <person name="Beeson K."/>
            <person name="Tran B."/>
            <person name="Rogers Y.-H."/>
            <person name="Friedman R."/>
            <person name="Venter J.C."/>
        </authorList>
    </citation>
    <scope>NUCLEOTIDE SEQUENCE [LARGE SCALE GENOMIC DNA]</scope>
    <source>
        <strain evidence="1 2">Nb-231</strain>
    </source>
</reference>
<dbReference type="Proteomes" id="UP000003374">
    <property type="component" value="Unassembled WGS sequence"/>
</dbReference>
<name>A4BL30_9GAMM</name>
<dbReference type="AlphaFoldDB" id="A4BL30"/>
<protein>
    <submittedName>
        <fullName evidence="1">Uncharacterized protein</fullName>
    </submittedName>
</protein>
<dbReference type="EMBL" id="AAOF01000001">
    <property type="protein sequence ID" value="EAR23018.1"/>
    <property type="molecule type" value="Genomic_DNA"/>
</dbReference>
<dbReference type="HOGENOM" id="CLU_2524168_0_0_6"/>